<dbReference type="InterPro" id="IPR014756">
    <property type="entry name" value="Ig_E-set"/>
</dbReference>
<evidence type="ECO:0000313" key="3">
    <source>
        <dbReference type="EMBL" id="RYC68040.1"/>
    </source>
</evidence>
<dbReference type="InterPro" id="IPR004193">
    <property type="entry name" value="Glyco_hydro_13_N"/>
</dbReference>
<dbReference type="Proteomes" id="UP000290407">
    <property type="component" value="Unassembled WGS sequence"/>
</dbReference>
<reference evidence="3 4" key="1">
    <citation type="submission" date="2019-01" db="EMBL/GenBank/DDBJ databases">
        <title>Spirosoma flava sp. nov., a propanil-degrading bacterium isolated from herbicide-contaminated soil.</title>
        <authorList>
            <person name="Zhang L."/>
            <person name="Jiang J.-D."/>
        </authorList>
    </citation>
    <scope>NUCLEOTIDE SEQUENCE [LARGE SCALE GENOMIC DNA]</scope>
    <source>
        <strain evidence="3 4">TY50</strain>
    </source>
</reference>
<sequence>MNQQRISPLWLLVVLIGLCTGALAQPPRGPLVVSPQVNPDKTVTFRYQAPQAKAVELSVQFEKGPVAMTKDAQGIWSVTVGPVKPDIYPYNFRVDGVSVMDPANVAFFPNERFKASLVDVPGDQPLVHAMKDVPHGSINYEYYPSMEGTTGSVVVYTPPGYDQSPSKKYPVYYLISGTTDTEETFFKVGKTNLILDNLLAEGKVKPMIIVMPYGNIAARMAEQKGGSKPADPTVRDGADAVKRANDFTTDLVSNVIPYVEKNYRAIPNRESRAIGGFSRGGGQTLRAAFSNMDKFAYVCAYSSYLSPQEMDGNFSQIVAKPEQTNKQLKLLWVSVGSDDFLYKGTVEFMDYLKAKKVNYKSLITDGGHTWMNVKTYVAATTPLLFQP</sequence>
<name>A0A4Q2UKN7_9BACT</name>
<dbReference type="PANTHER" id="PTHR48098:SF1">
    <property type="entry name" value="DIACYLGLYCEROL ACYLTRANSFERASE_MYCOLYLTRANSFERASE AG85A"/>
    <property type="match status" value="1"/>
</dbReference>
<keyword evidence="4" id="KW-1185">Reference proteome</keyword>
<dbReference type="Pfam" id="PF02922">
    <property type="entry name" value="CBM_48"/>
    <property type="match status" value="1"/>
</dbReference>
<feature type="signal peptide" evidence="1">
    <location>
        <begin position="1"/>
        <end position="24"/>
    </location>
</feature>
<dbReference type="RefSeq" id="WP_129603917.1">
    <property type="nucleotide sequence ID" value="NZ_SBLB01000006.1"/>
</dbReference>
<dbReference type="AlphaFoldDB" id="A0A4Q2UKN7"/>
<dbReference type="GO" id="GO:0004553">
    <property type="term" value="F:hydrolase activity, hydrolyzing O-glycosyl compounds"/>
    <property type="evidence" value="ECO:0007669"/>
    <property type="project" value="InterPro"/>
</dbReference>
<dbReference type="InterPro" id="IPR013783">
    <property type="entry name" value="Ig-like_fold"/>
</dbReference>
<dbReference type="InterPro" id="IPR029058">
    <property type="entry name" value="AB_hydrolase_fold"/>
</dbReference>
<organism evidence="3 4">
    <name type="scientific">Spirosoma sordidisoli</name>
    <dbReference type="NCBI Taxonomy" id="2502893"/>
    <lineage>
        <taxon>Bacteria</taxon>
        <taxon>Pseudomonadati</taxon>
        <taxon>Bacteroidota</taxon>
        <taxon>Cytophagia</taxon>
        <taxon>Cytophagales</taxon>
        <taxon>Cytophagaceae</taxon>
        <taxon>Spirosoma</taxon>
    </lineage>
</organism>
<evidence type="ECO:0000313" key="4">
    <source>
        <dbReference type="Proteomes" id="UP000290407"/>
    </source>
</evidence>
<feature type="domain" description="Glycoside hydrolase family 13 N-terminal" evidence="2">
    <location>
        <begin position="38"/>
        <end position="97"/>
    </location>
</feature>
<evidence type="ECO:0000259" key="2">
    <source>
        <dbReference type="Pfam" id="PF02922"/>
    </source>
</evidence>
<comment type="caution">
    <text evidence="3">The sequence shown here is derived from an EMBL/GenBank/DDBJ whole genome shotgun (WGS) entry which is preliminary data.</text>
</comment>
<dbReference type="InterPro" id="IPR050583">
    <property type="entry name" value="Mycobacterial_A85_antigen"/>
</dbReference>
<feature type="chain" id="PRO_5020631288" evidence="1">
    <location>
        <begin position="25"/>
        <end position="387"/>
    </location>
</feature>
<keyword evidence="1" id="KW-0732">Signal</keyword>
<gene>
    <name evidence="3" type="ORF">EQG79_21535</name>
</gene>
<dbReference type="Gene3D" id="3.40.50.1820">
    <property type="entry name" value="alpha/beta hydrolase"/>
    <property type="match status" value="1"/>
</dbReference>
<dbReference type="Pfam" id="PF00756">
    <property type="entry name" value="Esterase"/>
    <property type="match status" value="1"/>
</dbReference>
<dbReference type="GO" id="GO:0005975">
    <property type="term" value="P:carbohydrate metabolic process"/>
    <property type="evidence" value="ECO:0007669"/>
    <property type="project" value="InterPro"/>
</dbReference>
<accession>A0A4Q2UKN7</accession>
<dbReference type="Gene3D" id="2.60.40.10">
    <property type="entry name" value="Immunoglobulins"/>
    <property type="match status" value="1"/>
</dbReference>
<dbReference type="SUPFAM" id="SSF53474">
    <property type="entry name" value="alpha/beta-Hydrolases"/>
    <property type="match status" value="1"/>
</dbReference>
<protein>
    <submittedName>
        <fullName evidence="3">Esterase</fullName>
    </submittedName>
</protein>
<dbReference type="CDD" id="cd11294">
    <property type="entry name" value="E_set_Esterase_like_N"/>
    <property type="match status" value="1"/>
</dbReference>
<dbReference type="SUPFAM" id="SSF81296">
    <property type="entry name" value="E set domains"/>
    <property type="match status" value="1"/>
</dbReference>
<proteinExistence type="predicted"/>
<dbReference type="PANTHER" id="PTHR48098">
    <property type="entry name" value="ENTEROCHELIN ESTERASE-RELATED"/>
    <property type="match status" value="1"/>
</dbReference>
<evidence type="ECO:0000256" key="1">
    <source>
        <dbReference type="SAM" id="SignalP"/>
    </source>
</evidence>
<dbReference type="InterPro" id="IPR000801">
    <property type="entry name" value="Esterase-like"/>
</dbReference>
<dbReference type="EMBL" id="SBLB01000006">
    <property type="protein sequence ID" value="RYC68040.1"/>
    <property type="molecule type" value="Genomic_DNA"/>
</dbReference>
<dbReference type="GO" id="GO:0016747">
    <property type="term" value="F:acyltransferase activity, transferring groups other than amino-acyl groups"/>
    <property type="evidence" value="ECO:0007669"/>
    <property type="project" value="TreeGrafter"/>
</dbReference>